<dbReference type="EMBL" id="ABJL02000008">
    <property type="protein sequence ID" value="EDV04414.1"/>
    <property type="molecule type" value="Genomic_DNA"/>
</dbReference>
<organism evidence="2 3">
    <name type="scientific">Bacteroides intestinalis DSM 17393</name>
    <dbReference type="NCBI Taxonomy" id="471870"/>
    <lineage>
        <taxon>Bacteria</taxon>
        <taxon>Pseudomonadati</taxon>
        <taxon>Bacteroidota</taxon>
        <taxon>Bacteroidia</taxon>
        <taxon>Bacteroidales</taxon>
        <taxon>Bacteroidaceae</taxon>
        <taxon>Bacteroides</taxon>
    </lineage>
</organism>
<feature type="chain" id="PRO_5002786786" description="Lipoprotein" evidence="1">
    <location>
        <begin position="20"/>
        <end position="41"/>
    </location>
</feature>
<comment type="caution">
    <text evidence="2">The sequence shown here is derived from an EMBL/GenBank/DDBJ whole genome shotgun (WGS) entry which is preliminary data.</text>
</comment>
<dbReference type="STRING" id="471870.BACINT_03549"/>
<protein>
    <recommendedName>
        <fullName evidence="4">Lipoprotein</fullName>
    </recommendedName>
</protein>
<evidence type="ECO:0000313" key="3">
    <source>
        <dbReference type="Proteomes" id="UP000004596"/>
    </source>
</evidence>
<dbReference type="AlphaFoldDB" id="B3CBG2"/>
<evidence type="ECO:0000256" key="1">
    <source>
        <dbReference type="SAM" id="SignalP"/>
    </source>
</evidence>
<proteinExistence type="predicted"/>
<evidence type="ECO:0008006" key="4">
    <source>
        <dbReference type="Google" id="ProtNLM"/>
    </source>
</evidence>
<keyword evidence="1" id="KW-0732">Signal</keyword>
<accession>B3CBG2</accession>
<dbReference type="RefSeq" id="WP_007665116.1">
    <property type="nucleotide sequence ID" value="NZ_ABJL02000008.1"/>
</dbReference>
<reference evidence="2 3" key="2">
    <citation type="submission" date="2008-04" db="EMBL/GenBank/DDBJ databases">
        <authorList>
            <person name="Fulton L."/>
            <person name="Clifton S."/>
            <person name="Fulton B."/>
            <person name="Xu J."/>
            <person name="Minx P."/>
            <person name="Pepin K.H."/>
            <person name="Johnson M."/>
            <person name="Thiruvilangam P."/>
            <person name="Bhonagiri V."/>
            <person name="Nash W.E."/>
            <person name="Mardis E.R."/>
            <person name="Wilson R.K."/>
        </authorList>
    </citation>
    <scope>NUCLEOTIDE SEQUENCE [LARGE SCALE GENOMIC DNA]</scope>
    <source>
        <strain evidence="2 3">DSM 17393</strain>
    </source>
</reference>
<evidence type="ECO:0000313" key="2">
    <source>
        <dbReference type="EMBL" id="EDV04414.1"/>
    </source>
</evidence>
<sequence>MKRKLIFILSLLLGTLAFTSCEKSVYDADKQPQKEKTGKGG</sequence>
<dbReference type="Proteomes" id="UP000004596">
    <property type="component" value="Unassembled WGS sequence"/>
</dbReference>
<feature type="signal peptide" evidence="1">
    <location>
        <begin position="1"/>
        <end position="19"/>
    </location>
</feature>
<dbReference type="GeneID" id="97165445"/>
<dbReference type="PROSITE" id="PS51257">
    <property type="entry name" value="PROKAR_LIPOPROTEIN"/>
    <property type="match status" value="1"/>
</dbReference>
<gene>
    <name evidence="2" type="ORF">BACINT_03549</name>
</gene>
<name>B3CBG2_9BACE</name>
<reference evidence="2 3" key="1">
    <citation type="submission" date="2008-04" db="EMBL/GenBank/DDBJ databases">
        <title>Draft genome sequence of Bacteroides intestinalis (DSM 17393).</title>
        <authorList>
            <person name="Sudarsanam P."/>
            <person name="Ley R."/>
            <person name="Guruge J."/>
            <person name="Turnbaugh P.J."/>
            <person name="Mahowald M."/>
            <person name="Liep D."/>
            <person name="Gordon J."/>
        </authorList>
    </citation>
    <scope>NUCLEOTIDE SEQUENCE [LARGE SCALE GENOMIC DNA]</scope>
    <source>
        <strain evidence="2 3">DSM 17393</strain>
    </source>
</reference>